<name>A0A8J2PLM3_9HEXA</name>
<evidence type="ECO:0000313" key="4">
    <source>
        <dbReference type="Proteomes" id="UP000708208"/>
    </source>
</evidence>
<feature type="compositionally biased region" description="Low complexity" evidence="1">
    <location>
        <begin position="305"/>
        <end position="325"/>
    </location>
</feature>
<feature type="region of interest" description="Disordered" evidence="1">
    <location>
        <begin position="230"/>
        <end position="257"/>
    </location>
</feature>
<dbReference type="InterPro" id="IPR015683">
    <property type="entry name" value="Ionotropic_Glu_rcpt"/>
</dbReference>
<feature type="region of interest" description="Disordered" evidence="1">
    <location>
        <begin position="286"/>
        <end position="391"/>
    </location>
</feature>
<dbReference type="OrthoDB" id="5984008at2759"/>
<gene>
    <name evidence="3" type="ORF">AFUS01_LOCUS29020</name>
</gene>
<feature type="compositionally biased region" description="Low complexity" evidence="1">
    <location>
        <begin position="336"/>
        <end position="348"/>
    </location>
</feature>
<dbReference type="PANTHER" id="PTHR18966">
    <property type="entry name" value="IONOTROPIC GLUTAMATE RECEPTOR"/>
    <property type="match status" value="1"/>
</dbReference>
<dbReference type="AlphaFoldDB" id="A0A8J2PLM3"/>
<keyword evidence="2" id="KW-1133">Transmembrane helix</keyword>
<accession>A0A8J2PLM3</accession>
<evidence type="ECO:0000256" key="2">
    <source>
        <dbReference type="SAM" id="Phobius"/>
    </source>
</evidence>
<proteinExistence type="predicted"/>
<keyword evidence="2" id="KW-0472">Membrane</keyword>
<feature type="region of interest" description="Disordered" evidence="1">
    <location>
        <begin position="420"/>
        <end position="467"/>
    </location>
</feature>
<feature type="region of interest" description="Disordered" evidence="1">
    <location>
        <begin position="519"/>
        <end position="545"/>
    </location>
</feature>
<keyword evidence="4" id="KW-1185">Reference proteome</keyword>
<reference evidence="3" key="1">
    <citation type="submission" date="2021-06" db="EMBL/GenBank/DDBJ databases">
        <authorList>
            <person name="Hodson N. C."/>
            <person name="Mongue J. A."/>
            <person name="Jaron S. K."/>
        </authorList>
    </citation>
    <scope>NUCLEOTIDE SEQUENCE</scope>
</reference>
<protein>
    <submittedName>
        <fullName evidence="3">Uncharacterized protein</fullName>
    </submittedName>
</protein>
<sequence length="545" mass="61103">MKGLYIGRKLKKLKNGSLDLLIGDRPLLDYYRGTDDSCSLIDVSEHDKIGDDTYAVAMARGFPLRETISSLVAKYIANGYMDYLQGKWYGQMACFRSPRSQVQGARALGVDAVAGMFIMLGVGMGVGLLILVLELIVYKYALPYFRKQPRGTLWRSPNLMFFSQKLYRFINCVELVSPHHAAKELVNTLRHGQITSLFQKSVKRKEHEQRRRRKSKAQFFEMIQEIRRVQRHDRQLTQPPRKSSKEKGSEEDEDEPPIYSIQARLESNKQTPKVIRILGEHVEFEDQQLQPPSSHSQDHLSDDIQQSSRKTSRSSIFSSHRNSQSLSGSRISLPRSPAAGPSPASGKGFRFKSRSEKHVKTKSNSKTITMSSAIVKSSGEKKPLKTILKRGSCPNSSNFPLGDFSPSSSMVAIGKKLASASSPTPSLTKLTKVMKTKKRLASESSGGRDKDVNFSSADESNDESDISAQERAEILTVNLTSLTKNEVIDLWKSSETELKSQLAQALKVQEELLEKLRALTESQPSKDSLEKKSSAFLKHEEFQPP</sequence>
<organism evidence="3 4">
    <name type="scientific">Allacma fusca</name>
    <dbReference type="NCBI Taxonomy" id="39272"/>
    <lineage>
        <taxon>Eukaryota</taxon>
        <taxon>Metazoa</taxon>
        <taxon>Ecdysozoa</taxon>
        <taxon>Arthropoda</taxon>
        <taxon>Hexapoda</taxon>
        <taxon>Collembola</taxon>
        <taxon>Symphypleona</taxon>
        <taxon>Sminthuridae</taxon>
        <taxon>Allacma</taxon>
    </lineage>
</organism>
<feature type="compositionally biased region" description="Basic and acidic residues" evidence="1">
    <location>
        <begin position="527"/>
        <end position="545"/>
    </location>
</feature>
<feature type="compositionally biased region" description="Polar residues" evidence="1">
    <location>
        <begin position="364"/>
        <end position="375"/>
    </location>
</feature>
<dbReference type="Proteomes" id="UP000708208">
    <property type="component" value="Unassembled WGS sequence"/>
</dbReference>
<dbReference type="EMBL" id="CAJVCH010422933">
    <property type="protein sequence ID" value="CAG7818519.1"/>
    <property type="molecule type" value="Genomic_DNA"/>
</dbReference>
<evidence type="ECO:0000313" key="3">
    <source>
        <dbReference type="EMBL" id="CAG7818519.1"/>
    </source>
</evidence>
<keyword evidence="2" id="KW-0812">Transmembrane</keyword>
<comment type="caution">
    <text evidence="3">The sequence shown here is derived from an EMBL/GenBank/DDBJ whole genome shotgun (WGS) entry which is preliminary data.</text>
</comment>
<feature type="transmembrane region" description="Helical" evidence="2">
    <location>
        <begin position="113"/>
        <end position="138"/>
    </location>
</feature>
<evidence type="ECO:0000256" key="1">
    <source>
        <dbReference type="SAM" id="MobiDB-lite"/>
    </source>
</evidence>